<accession>A0A2D3SWW5</accession>
<protein>
    <submittedName>
        <fullName evidence="3">Transcriptional regulator</fullName>
    </submittedName>
</protein>
<gene>
    <name evidence="3" type="ORF">BJP41_04100</name>
    <name evidence="4" type="ORF">BJP43_04420</name>
    <name evidence="5" type="ORF">BJP43_04475</name>
    <name evidence="1" type="ORF">CJJ18_04005</name>
    <name evidence="2" type="ORF">CJJ18_04060</name>
</gene>
<evidence type="ECO:0000313" key="4">
    <source>
        <dbReference type="EMBL" id="ATW33650.1"/>
    </source>
</evidence>
<dbReference type="EMBL" id="CP017613">
    <property type="protein sequence ID" value="ATW33659.1"/>
    <property type="molecule type" value="Genomic_DNA"/>
</dbReference>
<dbReference type="SUPFAM" id="SSF46894">
    <property type="entry name" value="C-terminal effector domain of the bipartite response regulators"/>
    <property type="match status" value="1"/>
</dbReference>
<evidence type="ECO:0000313" key="1">
    <source>
        <dbReference type="EMBL" id="ASV33352.1"/>
    </source>
</evidence>
<evidence type="ECO:0000313" key="3">
    <source>
        <dbReference type="EMBL" id="ATW29663.1"/>
    </source>
</evidence>
<dbReference type="AlphaFoldDB" id="A0A2D3SWW5"/>
<dbReference type="Proteomes" id="UP000230008">
    <property type="component" value="Chromosome"/>
</dbReference>
<dbReference type="EMBL" id="CP017606">
    <property type="protein sequence ID" value="ATW29663.1"/>
    <property type="molecule type" value="Genomic_DNA"/>
</dbReference>
<dbReference type="GO" id="GO:0003677">
    <property type="term" value="F:DNA binding"/>
    <property type="evidence" value="ECO:0007669"/>
    <property type="project" value="InterPro"/>
</dbReference>
<dbReference type="InterPro" id="IPR016032">
    <property type="entry name" value="Sig_transdc_resp-reg_C-effctor"/>
</dbReference>
<dbReference type="Gene3D" id="1.10.10.10">
    <property type="entry name" value="Winged helix-like DNA-binding domain superfamily/Winged helix DNA-binding domain"/>
    <property type="match status" value="1"/>
</dbReference>
<dbReference type="InterPro" id="IPR036388">
    <property type="entry name" value="WH-like_DNA-bd_sf"/>
</dbReference>
<evidence type="ECO:0000313" key="7">
    <source>
        <dbReference type="Proteomes" id="UP000230008"/>
    </source>
</evidence>
<dbReference type="RefSeq" id="WP_015873553.1">
    <property type="nucleotide sequence ID" value="NZ_CADIJH010000063.1"/>
</dbReference>
<dbReference type="GO" id="GO:0006355">
    <property type="term" value="P:regulation of DNA-templated transcription"/>
    <property type="evidence" value="ECO:0007669"/>
    <property type="project" value="InterPro"/>
</dbReference>
<evidence type="ECO:0000313" key="2">
    <source>
        <dbReference type="EMBL" id="ASV33361.1"/>
    </source>
</evidence>
<evidence type="ECO:0000313" key="5">
    <source>
        <dbReference type="EMBL" id="ATW33659.1"/>
    </source>
</evidence>
<sequence>MKTFNLKQIKKFRKVFPELTTSEQLETAMLFSLGLTKKEIAALREVSYKAVEVMLDHIKKRCQVHSINMMMALFQVRLVFFALSGCAVENQ</sequence>
<dbReference type="EMBL" id="CP017613">
    <property type="protein sequence ID" value="ATW33650.1"/>
    <property type="molecule type" value="Genomic_DNA"/>
</dbReference>
<reference evidence="1" key="2">
    <citation type="submission" date="2017-08" db="EMBL/GenBank/DDBJ databases">
        <title>Genome sequence of Candidatus Hamiltonella defensa from Acyrthosiphon pisum strain MI47.</title>
        <authorList>
            <person name="Patel V.A."/>
            <person name="Chevignon G."/>
            <person name="Russell J.A."/>
            <person name="Oliver K.M."/>
        </authorList>
    </citation>
    <scope>NUCLEOTIDE SEQUENCE</scope>
    <source>
        <strain evidence="1">MI47</strain>
    </source>
</reference>
<dbReference type="Proteomes" id="UP000229055">
    <property type="component" value="Chromosome"/>
</dbReference>
<name>A0A2D3SWW5_9ENTR</name>
<reference evidence="3" key="4">
    <citation type="journal article" date="2018" name="Genome Biol. Evol.">
        <title>Culture-Facilitated Comparative Genomics of the Facultative Symbiont Hamiltonella defensa.</title>
        <authorList>
            <person name="Chevignon G."/>
            <person name="Boyd B.M."/>
            <person name="Brandt J.W."/>
            <person name="Oliver K.M."/>
            <person name="Strand M.R."/>
        </authorList>
    </citation>
    <scope>NUCLEOTIDE SEQUENCE</scope>
    <source>
        <strain evidence="3">A2C</strain>
        <strain evidence="4">ZA17</strain>
    </source>
</reference>
<evidence type="ECO:0000313" key="6">
    <source>
        <dbReference type="Proteomes" id="UP000229055"/>
    </source>
</evidence>
<dbReference type="Proteomes" id="UP000792865">
    <property type="component" value="Chromosome"/>
</dbReference>
<dbReference type="EMBL" id="CP022932">
    <property type="protein sequence ID" value="ASV33361.1"/>
    <property type="molecule type" value="Genomic_DNA"/>
</dbReference>
<organism evidence="3 7">
    <name type="scientific">Candidatus Williamhamiltonella defendens</name>
    <dbReference type="NCBI Taxonomy" id="138072"/>
    <lineage>
        <taxon>Bacteria</taxon>
        <taxon>Pseudomonadati</taxon>
        <taxon>Pseudomonadota</taxon>
        <taxon>Gammaproteobacteria</taxon>
        <taxon>Enterobacterales</taxon>
        <taxon>Enterobacteriaceae</taxon>
        <taxon>aphid secondary symbionts</taxon>
        <taxon>Candidatus Williamhamiltonella</taxon>
    </lineage>
</organism>
<dbReference type="EMBL" id="CP022932">
    <property type="protein sequence ID" value="ASV33352.1"/>
    <property type="molecule type" value="Genomic_DNA"/>
</dbReference>
<reference evidence="6 7" key="3">
    <citation type="submission" date="2017-11" db="EMBL/GenBank/DDBJ databases">
        <title>PacBio sequencing of new strain of the secondary endosymbiont Candidatus Hamiltonella defensa.</title>
        <authorList>
            <person name="Strand M.R."/>
            <person name="Oliver K."/>
        </authorList>
    </citation>
    <scope>NUCLEOTIDE SEQUENCE [LARGE SCALE GENOMIC DNA]</scope>
    <source>
        <strain evidence="7">A2C</strain>
        <strain evidence="6">ZA17</strain>
    </source>
</reference>
<dbReference type="GeneID" id="66260852"/>
<proteinExistence type="predicted"/>
<reference evidence="6 7" key="1">
    <citation type="submission" date="2016-10" db="EMBL/GenBank/DDBJ databases">
        <authorList>
            <person name="Chevignon G."/>
        </authorList>
    </citation>
    <scope>NUCLEOTIDE SEQUENCE [LARGE SCALE GENOMIC DNA]</scope>
    <source>
        <strain evidence="7">A2C</strain>
        <strain evidence="6">ZA17</strain>
    </source>
</reference>